<feature type="transmembrane region" description="Helical" evidence="1">
    <location>
        <begin position="65"/>
        <end position="83"/>
    </location>
</feature>
<dbReference type="Proteomes" id="UP000886800">
    <property type="component" value="Unassembled WGS sequence"/>
</dbReference>
<comment type="caution">
    <text evidence="2">The sequence shown here is derived from an EMBL/GenBank/DDBJ whole genome shotgun (WGS) entry which is preliminary data.</text>
</comment>
<keyword evidence="1" id="KW-0812">Transmembrane</keyword>
<name>A0A9D2B8F3_9FIRM</name>
<protein>
    <submittedName>
        <fullName evidence="2">Uncharacterized protein</fullName>
    </submittedName>
</protein>
<dbReference type="AlphaFoldDB" id="A0A9D2B8F3"/>
<reference evidence="2" key="2">
    <citation type="submission" date="2021-04" db="EMBL/GenBank/DDBJ databases">
        <authorList>
            <person name="Gilroy R."/>
        </authorList>
    </citation>
    <scope>NUCLEOTIDE SEQUENCE</scope>
    <source>
        <strain evidence="2">CHK188-5543</strain>
    </source>
</reference>
<evidence type="ECO:0000313" key="2">
    <source>
        <dbReference type="EMBL" id="HIX66087.1"/>
    </source>
</evidence>
<proteinExistence type="predicted"/>
<evidence type="ECO:0000313" key="3">
    <source>
        <dbReference type="Proteomes" id="UP000886800"/>
    </source>
</evidence>
<gene>
    <name evidence="2" type="ORF">H9736_07540</name>
</gene>
<feature type="transmembrane region" description="Helical" evidence="1">
    <location>
        <begin position="39"/>
        <end position="59"/>
    </location>
</feature>
<sequence>MWNTEVSAMTEQNQAASQAAQAPAQPPAPKRPFRRVGTFTMGVALVAAGLVALAAMFVPGFDPTLAFRLSPLLFLLLGGELILSHFQFPAARLRYDFLSTVVCFFLLGAAACMAVVPALWNYLGPPAMEARAQLQGQLEAQLRQELADQAQIAGMYLHTELPYYEQYTAADSYEALLDQADIRLHFALFGPYGDAQAFSQDCAPILAKLEGLEEQLVYVEFSCRQGPDYQLYLNSPFRLDFPPEQLAALVDSPEAEALELA</sequence>
<accession>A0A9D2B8F3</accession>
<evidence type="ECO:0000256" key="1">
    <source>
        <dbReference type="SAM" id="Phobius"/>
    </source>
</evidence>
<dbReference type="EMBL" id="DXES01000163">
    <property type="protein sequence ID" value="HIX66087.1"/>
    <property type="molecule type" value="Genomic_DNA"/>
</dbReference>
<keyword evidence="1" id="KW-1133">Transmembrane helix</keyword>
<reference evidence="2" key="1">
    <citation type="journal article" date="2021" name="PeerJ">
        <title>Extensive microbial diversity within the chicken gut microbiome revealed by metagenomics and culture.</title>
        <authorList>
            <person name="Gilroy R."/>
            <person name="Ravi A."/>
            <person name="Getino M."/>
            <person name="Pursley I."/>
            <person name="Horton D.L."/>
            <person name="Alikhan N.F."/>
            <person name="Baker D."/>
            <person name="Gharbi K."/>
            <person name="Hall N."/>
            <person name="Watson M."/>
            <person name="Adriaenssens E.M."/>
            <person name="Foster-Nyarko E."/>
            <person name="Jarju S."/>
            <person name="Secka A."/>
            <person name="Antonio M."/>
            <person name="Oren A."/>
            <person name="Chaudhuri R.R."/>
            <person name="La Ragione R."/>
            <person name="Hildebrand F."/>
            <person name="Pallen M.J."/>
        </authorList>
    </citation>
    <scope>NUCLEOTIDE SEQUENCE</scope>
    <source>
        <strain evidence="2">CHK188-5543</strain>
    </source>
</reference>
<keyword evidence="1" id="KW-0472">Membrane</keyword>
<feature type="transmembrane region" description="Helical" evidence="1">
    <location>
        <begin position="95"/>
        <end position="120"/>
    </location>
</feature>
<organism evidence="2 3">
    <name type="scientific">Candidatus Anaerotruncus excrementipullorum</name>
    <dbReference type="NCBI Taxonomy" id="2838465"/>
    <lineage>
        <taxon>Bacteria</taxon>
        <taxon>Bacillati</taxon>
        <taxon>Bacillota</taxon>
        <taxon>Clostridia</taxon>
        <taxon>Eubacteriales</taxon>
        <taxon>Oscillospiraceae</taxon>
        <taxon>Anaerotruncus</taxon>
    </lineage>
</organism>